<dbReference type="Proteomes" id="UP001168821">
    <property type="component" value="Unassembled WGS sequence"/>
</dbReference>
<gene>
    <name evidence="1" type="ORF">Zmor_011069</name>
</gene>
<comment type="caution">
    <text evidence="1">The sequence shown here is derived from an EMBL/GenBank/DDBJ whole genome shotgun (WGS) entry which is preliminary data.</text>
</comment>
<name>A0AA38MKI9_9CUCU</name>
<accession>A0AA38MKI9</accession>
<dbReference type="AlphaFoldDB" id="A0AA38MKI9"/>
<reference evidence="1" key="1">
    <citation type="journal article" date="2023" name="G3 (Bethesda)">
        <title>Whole genome assemblies of Zophobas morio and Tenebrio molitor.</title>
        <authorList>
            <person name="Kaur S."/>
            <person name="Stinson S.A."/>
            <person name="diCenzo G.C."/>
        </authorList>
    </citation>
    <scope>NUCLEOTIDE SEQUENCE</scope>
    <source>
        <strain evidence="1">QUZm001</strain>
    </source>
</reference>
<keyword evidence="2" id="KW-1185">Reference proteome</keyword>
<evidence type="ECO:0000313" key="1">
    <source>
        <dbReference type="EMBL" id="KAJ3659379.1"/>
    </source>
</evidence>
<sequence length="98" mass="11179">MIEVLPECRSFPGQWWVLHVRILAKNFARAYFSLYNRRFSILTSTTQYLVLPPLAPKIFYNLEGMERPVLVILLQHRDSGSATTLPISLNEASSASLI</sequence>
<proteinExistence type="predicted"/>
<organism evidence="1 2">
    <name type="scientific">Zophobas morio</name>
    <dbReference type="NCBI Taxonomy" id="2755281"/>
    <lineage>
        <taxon>Eukaryota</taxon>
        <taxon>Metazoa</taxon>
        <taxon>Ecdysozoa</taxon>
        <taxon>Arthropoda</taxon>
        <taxon>Hexapoda</taxon>
        <taxon>Insecta</taxon>
        <taxon>Pterygota</taxon>
        <taxon>Neoptera</taxon>
        <taxon>Endopterygota</taxon>
        <taxon>Coleoptera</taxon>
        <taxon>Polyphaga</taxon>
        <taxon>Cucujiformia</taxon>
        <taxon>Tenebrionidae</taxon>
        <taxon>Zophobas</taxon>
    </lineage>
</organism>
<dbReference type="EMBL" id="JALNTZ010000003">
    <property type="protein sequence ID" value="KAJ3659379.1"/>
    <property type="molecule type" value="Genomic_DNA"/>
</dbReference>
<evidence type="ECO:0000313" key="2">
    <source>
        <dbReference type="Proteomes" id="UP001168821"/>
    </source>
</evidence>
<protein>
    <submittedName>
        <fullName evidence="1">Uncharacterized protein</fullName>
    </submittedName>
</protein>